<dbReference type="AlphaFoldDB" id="A0A839T2T4"/>
<keyword evidence="1" id="KW-0547">Nucleotide-binding</keyword>
<dbReference type="EMBL" id="JACHXI010000004">
    <property type="protein sequence ID" value="MBB3102796.1"/>
    <property type="molecule type" value="Genomic_DNA"/>
</dbReference>
<comment type="caution">
    <text evidence="3">The sequence shown here is derived from an EMBL/GenBank/DDBJ whole genome shotgun (WGS) entry which is preliminary data.</text>
</comment>
<accession>A0A839T2T4</accession>
<protein>
    <recommendedName>
        <fullName evidence="1">Cyclic diguanosine monophosphate-binding protein</fullName>
        <shortName evidence="1">c-di-GMP-binding protein</shortName>
    </recommendedName>
    <alternativeName>
        <fullName evidence="1">Pilz domain-containing protein</fullName>
    </alternativeName>
</protein>
<sequence>MTEFAQERRRFHRIPFDAYTELVQGERCWTVELLDISLRGLLVKCPDDWRGDASRSFRVRLDLGAGTELLMEVELAHASDERLGFFCRQVDLDSITHLRRLVELNLGDTRLLERNLAALGGA</sequence>
<dbReference type="InterPro" id="IPR027021">
    <property type="entry name" value="C-di-GMP_BP_PA4608"/>
</dbReference>
<keyword evidence="1" id="KW-0973">c-di-GMP</keyword>
<evidence type="ECO:0000313" key="4">
    <source>
        <dbReference type="Proteomes" id="UP000549250"/>
    </source>
</evidence>
<dbReference type="GO" id="GO:0035438">
    <property type="term" value="F:cyclic-di-GMP binding"/>
    <property type="evidence" value="ECO:0007669"/>
    <property type="project" value="InterPro"/>
</dbReference>
<evidence type="ECO:0000313" key="3">
    <source>
        <dbReference type="EMBL" id="MBB3102796.1"/>
    </source>
</evidence>
<dbReference type="RefSeq" id="WP_183165773.1">
    <property type="nucleotide sequence ID" value="NZ_JACHXI010000004.1"/>
</dbReference>
<dbReference type="InterPro" id="IPR009875">
    <property type="entry name" value="PilZ_domain"/>
</dbReference>
<feature type="domain" description="PilZ" evidence="2">
    <location>
        <begin position="7"/>
        <end position="103"/>
    </location>
</feature>
<organism evidence="3 4">
    <name type="scientific">Azomonas macrocytogenes</name>
    <name type="common">Azotobacter macrocytogenes</name>
    <dbReference type="NCBI Taxonomy" id="69962"/>
    <lineage>
        <taxon>Bacteria</taxon>
        <taxon>Pseudomonadati</taxon>
        <taxon>Pseudomonadota</taxon>
        <taxon>Gammaproteobacteria</taxon>
        <taxon>Pseudomonadales</taxon>
        <taxon>Pseudomonadaceae</taxon>
        <taxon>Azomonas</taxon>
    </lineage>
</organism>
<evidence type="ECO:0000259" key="2">
    <source>
        <dbReference type="Pfam" id="PF07238"/>
    </source>
</evidence>
<dbReference type="Pfam" id="PF07238">
    <property type="entry name" value="PilZ"/>
    <property type="match status" value="1"/>
</dbReference>
<evidence type="ECO:0000256" key="1">
    <source>
        <dbReference type="PIRNR" id="PIRNR028141"/>
    </source>
</evidence>
<dbReference type="Gene3D" id="2.40.10.220">
    <property type="entry name" value="predicted glycosyltransferase like domains"/>
    <property type="match status" value="1"/>
</dbReference>
<comment type="function">
    <text evidence="1">Binds the second messenger bis-(3'-5') cyclic dimeric guanosine monophosphate (c-di-GMP). Can bind two c-di-GMP molecules per monomer. May play a role in bacterial second-messenger regulated processes. Binding to c-di-GMP induces a conformational change of the C- and N-termini resulting in the exposure of a highly negative surface on one side of the protein to a possible effector protein.</text>
</comment>
<dbReference type="SUPFAM" id="SSF141371">
    <property type="entry name" value="PilZ domain-like"/>
    <property type="match status" value="1"/>
</dbReference>
<dbReference type="PIRSF" id="PIRSF028141">
    <property type="entry name" value="C-di-GMP_BP_PA4608"/>
    <property type="match status" value="1"/>
</dbReference>
<comment type="subunit">
    <text evidence="1">Monomer in both c-di-GMP-bound and free forms.</text>
</comment>
<dbReference type="Proteomes" id="UP000549250">
    <property type="component" value="Unassembled WGS sequence"/>
</dbReference>
<keyword evidence="4" id="KW-1185">Reference proteome</keyword>
<proteinExistence type="predicted"/>
<reference evidence="3 4" key="1">
    <citation type="submission" date="2020-08" db="EMBL/GenBank/DDBJ databases">
        <title>Genomic Encyclopedia of Type Strains, Phase III (KMG-III): the genomes of soil and plant-associated and newly described type strains.</title>
        <authorList>
            <person name="Whitman W."/>
        </authorList>
    </citation>
    <scope>NUCLEOTIDE SEQUENCE [LARGE SCALE GENOMIC DNA]</scope>
    <source>
        <strain evidence="3 4">CECT 4462</strain>
    </source>
</reference>
<name>A0A839T2T4_AZOMA</name>
<gene>
    <name evidence="3" type="ORF">FHR87_001184</name>
</gene>